<comment type="caution">
    <text evidence="2">The sequence shown here is derived from an EMBL/GenBank/DDBJ whole genome shotgun (WGS) entry which is preliminary data.</text>
</comment>
<dbReference type="Proteomes" id="UP000291422">
    <property type="component" value="Unassembled WGS sequence"/>
</dbReference>
<evidence type="ECO:0000313" key="2">
    <source>
        <dbReference type="EMBL" id="RYN66126.1"/>
    </source>
</evidence>
<organism evidence="2 3">
    <name type="scientific">Alternaria alternata</name>
    <name type="common">Alternaria rot fungus</name>
    <name type="synonym">Torula alternata</name>
    <dbReference type="NCBI Taxonomy" id="5599"/>
    <lineage>
        <taxon>Eukaryota</taxon>
        <taxon>Fungi</taxon>
        <taxon>Dikarya</taxon>
        <taxon>Ascomycota</taxon>
        <taxon>Pezizomycotina</taxon>
        <taxon>Dothideomycetes</taxon>
        <taxon>Pleosporomycetidae</taxon>
        <taxon>Pleosporales</taxon>
        <taxon>Pleosporineae</taxon>
        <taxon>Pleosporaceae</taxon>
        <taxon>Alternaria</taxon>
        <taxon>Alternaria sect. Alternaria</taxon>
        <taxon>Alternaria alternata complex</taxon>
    </lineage>
</organism>
<dbReference type="EMBL" id="PDXD01000060">
    <property type="protein sequence ID" value="RYN66126.1"/>
    <property type="molecule type" value="Genomic_DNA"/>
</dbReference>
<dbReference type="GO" id="GO:0004029">
    <property type="term" value="F:aldehyde dehydrogenase (NAD+) activity"/>
    <property type="evidence" value="ECO:0007669"/>
    <property type="project" value="TreeGrafter"/>
</dbReference>
<sequence length="363" mass="39167">MTSTTPPRILLTGATGYIGGTILANLLKSSSHTLSNATITCLVRGPERVATLSAAYGDRVRPVLYKDLDDLETTTAVAAQHDLVIHTTLGYHAASAQALIRGLAQRKVTTGRDVWMIHTSGTSNLADQPISGTWVEKVPEREFDDAKDDIYGYEQEREAQTKNPQRSTELAVIDAGLQLGVKTLVIMSPTIYGLGSGLFHRTSLQIPMYIVSVLTTGRAIVVNGGKGVWDHVHVEDVAELYKIAVIEILERGGKALPTGQKGIIFSGNGRHTWMEVAQGVADACYEEGKIKDGSINSVELAEGAKILAAAMPMMNEHMVEMALCSNARTVASVGKRLGWKPSRGAEAWSKGFRDDVKALVEKK</sequence>
<dbReference type="Pfam" id="PF01370">
    <property type="entry name" value="Epimerase"/>
    <property type="match status" value="1"/>
</dbReference>
<dbReference type="AlphaFoldDB" id="A0A4V1WQ27"/>
<protein>
    <recommendedName>
        <fullName evidence="1">NAD-dependent epimerase/dehydratase domain-containing protein</fullName>
    </recommendedName>
</protein>
<dbReference type="VEuPathDB" id="FungiDB:CC77DRAFT_1026147"/>
<dbReference type="GO" id="GO:0005737">
    <property type="term" value="C:cytoplasm"/>
    <property type="evidence" value="ECO:0007669"/>
    <property type="project" value="TreeGrafter"/>
</dbReference>
<proteinExistence type="predicted"/>
<name>A0A4V1WQ27_ALTAL</name>
<gene>
    <name evidence="2" type="ORF">AA0117_g11931</name>
</gene>
<reference evidence="3" key="1">
    <citation type="journal article" date="2019" name="bioRxiv">
        <title>Genomics, evolutionary history and diagnostics of the Alternaria alternata species group including apple and Asian pear pathotypes.</title>
        <authorList>
            <person name="Armitage A.D."/>
            <person name="Cockerton H.M."/>
            <person name="Sreenivasaprasad S."/>
            <person name="Woodhall J.W."/>
            <person name="Lane C.R."/>
            <person name="Harrison R.J."/>
            <person name="Clarkson J.P."/>
        </authorList>
    </citation>
    <scope>NUCLEOTIDE SEQUENCE [LARGE SCALE GENOMIC DNA]</scope>
    <source>
        <strain evidence="3">FERA 1177</strain>
    </source>
</reference>
<dbReference type="Gene3D" id="3.40.50.720">
    <property type="entry name" value="NAD(P)-binding Rossmann-like Domain"/>
    <property type="match status" value="1"/>
</dbReference>
<accession>A0A4V1WQ27</accession>
<dbReference type="SUPFAM" id="SSF51735">
    <property type="entry name" value="NAD(P)-binding Rossmann-fold domains"/>
    <property type="match status" value="1"/>
</dbReference>
<dbReference type="InterPro" id="IPR051783">
    <property type="entry name" value="NAD(P)-dependent_oxidoreduct"/>
</dbReference>
<evidence type="ECO:0000313" key="3">
    <source>
        <dbReference type="Proteomes" id="UP000291422"/>
    </source>
</evidence>
<dbReference type="InterPro" id="IPR001509">
    <property type="entry name" value="Epimerase_deHydtase"/>
</dbReference>
<dbReference type="InterPro" id="IPR036291">
    <property type="entry name" value="NAD(P)-bd_dom_sf"/>
</dbReference>
<dbReference type="PANTHER" id="PTHR48079">
    <property type="entry name" value="PROTEIN YEEZ"/>
    <property type="match status" value="1"/>
</dbReference>
<evidence type="ECO:0000259" key="1">
    <source>
        <dbReference type="Pfam" id="PF01370"/>
    </source>
</evidence>
<feature type="domain" description="NAD-dependent epimerase/dehydratase" evidence="1">
    <location>
        <begin position="9"/>
        <end position="244"/>
    </location>
</feature>
<dbReference type="PANTHER" id="PTHR48079:SF6">
    <property type="entry name" value="NAD(P)-BINDING DOMAIN-CONTAINING PROTEIN-RELATED"/>
    <property type="match status" value="1"/>
</dbReference>